<comment type="caution">
    <text evidence="1">The sequence shown here is derived from an EMBL/GenBank/DDBJ whole genome shotgun (WGS) entry which is preliminary data.</text>
</comment>
<keyword evidence="2" id="KW-1185">Reference proteome</keyword>
<dbReference type="Proteomes" id="UP000635071">
    <property type="component" value="Unassembled WGS sequence"/>
</dbReference>
<evidence type="ECO:0008006" key="3">
    <source>
        <dbReference type="Google" id="ProtNLM"/>
    </source>
</evidence>
<proteinExistence type="predicted"/>
<organism evidence="1 2">
    <name type="scientific">Sandarakinorhabdus glacialis</name>
    <dbReference type="NCBI Taxonomy" id="1614636"/>
    <lineage>
        <taxon>Bacteria</taxon>
        <taxon>Pseudomonadati</taxon>
        <taxon>Pseudomonadota</taxon>
        <taxon>Alphaproteobacteria</taxon>
        <taxon>Sphingomonadales</taxon>
        <taxon>Sphingosinicellaceae</taxon>
        <taxon>Sandarakinorhabdus</taxon>
    </lineage>
</organism>
<reference evidence="1" key="1">
    <citation type="journal article" date="2014" name="Int. J. Syst. Evol. Microbiol.">
        <title>Complete genome sequence of Corynebacterium casei LMG S-19264T (=DSM 44701T), isolated from a smear-ripened cheese.</title>
        <authorList>
            <consortium name="US DOE Joint Genome Institute (JGI-PGF)"/>
            <person name="Walter F."/>
            <person name="Albersmeier A."/>
            <person name="Kalinowski J."/>
            <person name="Ruckert C."/>
        </authorList>
    </citation>
    <scope>NUCLEOTIDE SEQUENCE</scope>
    <source>
        <strain evidence="1">CGMCC 1.15519</strain>
    </source>
</reference>
<protein>
    <recommendedName>
        <fullName evidence="3">DUF2188 domain-containing protein</fullName>
    </recommendedName>
</protein>
<sequence length="70" mass="7765">MGREQYFVVSDAGQWRVNFRGNLYGYYPDVAAATAIAIDTAQKAGDAGLEAEVIVEQPDGNFERAWHTKQ</sequence>
<reference evidence="1" key="2">
    <citation type="submission" date="2020-09" db="EMBL/GenBank/DDBJ databases">
        <authorList>
            <person name="Sun Q."/>
            <person name="Zhou Y."/>
        </authorList>
    </citation>
    <scope>NUCLEOTIDE SEQUENCE</scope>
    <source>
        <strain evidence="1">CGMCC 1.15519</strain>
    </source>
</reference>
<dbReference type="AlphaFoldDB" id="A0A916ZIM0"/>
<evidence type="ECO:0000313" key="1">
    <source>
        <dbReference type="EMBL" id="GGD99086.1"/>
    </source>
</evidence>
<gene>
    <name evidence="1" type="ORF">GCM10011529_01550</name>
</gene>
<dbReference type="EMBL" id="BMJM01000001">
    <property type="protein sequence ID" value="GGD99086.1"/>
    <property type="molecule type" value="Genomic_DNA"/>
</dbReference>
<name>A0A916ZIM0_9SPHN</name>
<dbReference type="RefSeq" id="WP_188761020.1">
    <property type="nucleotide sequence ID" value="NZ_BMJM01000001.1"/>
</dbReference>
<evidence type="ECO:0000313" key="2">
    <source>
        <dbReference type="Proteomes" id="UP000635071"/>
    </source>
</evidence>
<accession>A0A916ZIM0</accession>